<evidence type="ECO:0000313" key="3">
    <source>
        <dbReference type="EMBL" id="AMP09625.1"/>
    </source>
</evidence>
<keyword evidence="2" id="KW-0812">Transmembrane</keyword>
<feature type="transmembrane region" description="Helical" evidence="2">
    <location>
        <begin position="632"/>
        <end position="659"/>
    </location>
</feature>
<dbReference type="InterPro" id="IPR011385">
    <property type="entry name" value="Site-sp_rcmbase"/>
</dbReference>
<feature type="region of interest" description="Disordered" evidence="1">
    <location>
        <begin position="692"/>
        <end position="739"/>
    </location>
</feature>
<reference evidence="3 4" key="1">
    <citation type="submission" date="2015-11" db="EMBL/GenBank/DDBJ databases">
        <title>Exploring the genomic traits of fungus-feeding bacterial genus Collimonas.</title>
        <authorList>
            <person name="Song C."/>
            <person name="Schmidt R."/>
            <person name="de Jager V."/>
            <person name="Krzyzanowska D."/>
            <person name="Jongedijk E."/>
            <person name="Cankar K."/>
            <person name="Beekwilder J."/>
            <person name="van Veen A."/>
            <person name="de Boer W."/>
            <person name="van Veen J.A."/>
            <person name="Garbeva P."/>
        </authorList>
    </citation>
    <scope>NUCLEOTIDE SEQUENCE [LARGE SCALE GENOMIC DNA]</scope>
    <source>
        <strain evidence="3 4">Ter282</strain>
    </source>
</reference>
<dbReference type="Pfam" id="PF10136">
    <property type="entry name" value="SpecificRecomb"/>
    <property type="match status" value="1"/>
</dbReference>
<dbReference type="RefSeq" id="WP_082797844.1">
    <property type="nucleotide sequence ID" value="NZ_CP013233.1"/>
</dbReference>
<dbReference type="EMBL" id="CP013235">
    <property type="protein sequence ID" value="AMP09625.1"/>
    <property type="molecule type" value="Genomic_DNA"/>
</dbReference>
<keyword evidence="2" id="KW-0472">Membrane</keyword>
<dbReference type="OrthoDB" id="5688397at2"/>
<protein>
    <submittedName>
        <fullName evidence="3">Site-specific recombinase family protein</fullName>
    </submittedName>
</protein>
<feature type="transmembrane region" description="Helical" evidence="2">
    <location>
        <begin position="512"/>
        <end position="537"/>
    </location>
</feature>
<organism evidence="3 4">
    <name type="scientific">Collimonas arenae</name>
    <dbReference type="NCBI Taxonomy" id="279058"/>
    <lineage>
        <taxon>Bacteria</taxon>
        <taxon>Pseudomonadati</taxon>
        <taxon>Pseudomonadota</taxon>
        <taxon>Betaproteobacteria</taxon>
        <taxon>Burkholderiales</taxon>
        <taxon>Oxalobacteraceae</taxon>
        <taxon>Collimonas</taxon>
    </lineage>
</organism>
<feature type="transmembrane region" description="Helical" evidence="2">
    <location>
        <begin position="408"/>
        <end position="429"/>
    </location>
</feature>
<feature type="compositionally biased region" description="Low complexity" evidence="1">
    <location>
        <begin position="697"/>
        <end position="706"/>
    </location>
</feature>
<dbReference type="AlphaFoldDB" id="A0A127QIJ3"/>
<evidence type="ECO:0000256" key="2">
    <source>
        <dbReference type="SAM" id="Phobius"/>
    </source>
</evidence>
<gene>
    <name evidence="3" type="ORF">CAter282_1852</name>
</gene>
<name>A0A127QIJ3_9BURK</name>
<feature type="transmembrane region" description="Helical" evidence="2">
    <location>
        <begin position="468"/>
        <end position="492"/>
    </location>
</feature>
<dbReference type="Proteomes" id="UP000071778">
    <property type="component" value="Chromosome"/>
</dbReference>
<keyword evidence="4" id="KW-1185">Reference proteome</keyword>
<keyword evidence="2" id="KW-1133">Transmembrane helix</keyword>
<evidence type="ECO:0000313" key="4">
    <source>
        <dbReference type="Proteomes" id="UP000071778"/>
    </source>
</evidence>
<proteinExistence type="predicted"/>
<dbReference type="PIRSF" id="PIRSF015380">
    <property type="entry name" value="Site-sp_rcmb"/>
    <property type="match status" value="1"/>
</dbReference>
<sequence length="739" mass="81478">MKILFLRLRVMWRRFRLGERHQQKDSLHYATQVDTLMRRASPFSAWQERANWIIDIVEWLRHTPKVSLLDKEILLRVKQQRLHFLLDWLDANRHVRRVVQTTLQKTLREAAGPELFCATGLPHEPAFFSELSEHLVKLVLPKPPFEADLSALFTALFPTSEDADWLLELDQQSVARVWKLIADDGIAHTYEQQIDEALIHLATTVVADGISKAFRQRLDAKTPLQATPFMVLRRELETYLYVSPRDEAALRSVRMLIAVCQAQTDKIYAHLDEHGVSVSLVYRVERMRAQLTRMARLVELRGAIYGTPDHHREAGPGAGQIQALLGDLIAAHHHGSSVRGLVKRSFSLLARKMVERNAGHGEHYIARDSREYSAMFKAACRGGVITAFTVLGKSLVSGLGAARFFEGLFASLNYAVSFIAISAVGGVLATKQPAVTAPVLASKMGQLDTVEGLRALLSEIALLLRSQAAAVFGNLIAVIPMMLLISGGVLLFADAPMMTAEHAQASMHSLSLIGPTPLFAAFTGILLWLSSLASGFADNWFALRRMREALTHQRRLVYVLGALRAERWAAWLDRNVAQIAGNVTLGFLLGMTPVLAQFFGLPLDVRHVTLATGSLTAAASSLGWEVLARPQFWLALAGIASIGLLNVGVSFACALTLALRARDVPRRIRRLVFRAVLRRFSASPRSFLFPEKPPAVAPTEPAVTEVLDSSADDDIASPQSGAVAGTPSEMARPPDSRLG</sequence>
<accession>A0A127QIJ3</accession>
<dbReference type="PATRIC" id="fig|279058.18.peg.1827"/>
<evidence type="ECO:0000256" key="1">
    <source>
        <dbReference type="SAM" id="MobiDB-lite"/>
    </source>
</evidence>
<feature type="transmembrane region" description="Helical" evidence="2">
    <location>
        <begin position="579"/>
        <end position="600"/>
    </location>
</feature>